<proteinExistence type="predicted"/>
<gene>
    <name evidence="2" type="ORF">HNQ65_005338</name>
</gene>
<evidence type="ECO:0000256" key="1">
    <source>
        <dbReference type="SAM" id="MobiDB-lite"/>
    </source>
</evidence>
<evidence type="ECO:0000313" key="2">
    <source>
        <dbReference type="EMBL" id="MBB5035724.1"/>
    </source>
</evidence>
<sequence>MAEAPARSKFAAAPMNIFQHLARWLLCLTAAAFLTACPCCISDGYRTVNLISHPASVAALQRGDLAGAIRILKPRLAAHPNNAELSYTLGCVYLVMSDTMSARATKCELQTRGWRLVESAAGRHIPAEILLAHAHLTGCWGKQPSPALYRQHKEMVNKVYQAQQQKPSALEFNHRAWVMIGLGQPRTPEAGPWPPEQASPSGKAR</sequence>
<feature type="region of interest" description="Disordered" evidence="1">
    <location>
        <begin position="183"/>
        <end position="205"/>
    </location>
</feature>
<dbReference type="EMBL" id="JACHIG010000025">
    <property type="protein sequence ID" value="MBB5035724.1"/>
    <property type="molecule type" value="Genomic_DNA"/>
</dbReference>
<accession>A0A7W7YGL0</accession>
<evidence type="ECO:0008006" key="4">
    <source>
        <dbReference type="Google" id="ProtNLM"/>
    </source>
</evidence>
<dbReference type="AlphaFoldDB" id="A0A7W7YGL0"/>
<dbReference type="RefSeq" id="WP_184344804.1">
    <property type="nucleotide sequence ID" value="NZ_JACHIG010000025.1"/>
</dbReference>
<comment type="caution">
    <text evidence="2">The sequence shown here is derived from an EMBL/GenBank/DDBJ whole genome shotgun (WGS) entry which is preliminary data.</text>
</comment>
<keyword evidence="3" id="KW-1185">Reference proteome</keyword>
<evidence type="ECO:0000313" key="3">
    <source>
        <dbReference type="Proteomes" id="UP000590740"/>
    </source>
</evidence>
<dbReference type="Proteomes" id="UP000590740">
    <property type="component" value="Unassembled WGS sequence"/>
</dbReference>
<name>A0A7W7YGL0_9BACT</name>
<reference evidence="2 3" key="1">
    <citation type="submission" date="2020-08" db="EMBL/GenBank/DDBJ databases">
        <title>Genomic Encyclopedia of Type Strains, Phase IV (KMG-IV): sequencing the most valuable type-strain genomes for metagenomic binning, comparative biology and taxonomic classification.</title>
        <authorList>
            <person name="Goeker M."/>
        </authorList>
    </citation>
    <scope>NUCLEOTIDE SEQUENCE [LARGE SCALE GENOMIC DNA]</scope>
    <source>
        <strain evidence="2 3">DSM 12252</strain>
    </source>
</reference>
<organism evidence="2 3">
    <name type="scientific">Prosthecobacter vanneervenii</name>
    <dbReference type="NCBI Taxonomy" id="48466"/>
    <lineage>
        <taxon>Bacteria</taxon>
        <taxon>Pseudomonadati</taxon>
        <taxon>Verrucomicrobiota</taxon>
        <taxon>Verrucomicrobiia</taxon>
        <taxon>Verrucomicrobiales</taxon>
        <taxon>Verrucomicrobiaceae</taxon>
        <taxon>Prosthecobacter</taxon>
    </lineage>
</organism>
<protein>
    <recommendedName>
        <fullName evidence="4">Tetratricopeptide repeat protein</fullName>
    </recommendedName>
</protein>